<sequence>MKIIFLLFSNALANIVKINDCDPPNAITNSKRKVVARVVDGLVVAIVIVGIDEVVVEVVANIFARVVVEVVAKLVAKVVAKFDIVNIDIGDLIV</sequence>
<proteinExistence type="predicted"/>
<accession>A0ABN7V246</accession>
<dbReference type="Proteomes" id="UP000789901">
    <property type="component" value="Unassembled WGS sequence"/>
</dbReference>
<protein>
    <submittedName>
        <fullName evidence="1">36120_t:CDS:1</fullName>
    </submittedName>
</protein>
<name>A0ABN7V246_GIGMA</name>
<reference evidence="1 2" key="1">
    <citation type="submission" date="2021-06" db="EMBL/GenBank/DDBJ databases">
        <authorList>
            <person name="Kallberg Y."/>
            <person name="Tangrot J."/>
            <person name="Rosling A."/>
        </authorList>
    </citation>
    <scope>NUCLEOTIDE SEQUENCE [LARGE SCALE GENOMIC DNA]</scope>
    <source>
        <strain evidence="1 2">120-4 pot B 10/14</strain>
    </source>
</reference>
<keyword evidence="2" id="KW-1185">Reference proteome</keyword>
<gene>
    <name evidence="1" type="ORF">GMARGA_LOCUS13470</name>
</gene>
<organism evidence="1 2">
    <name type="scientific">Gigaspora margarita</name>
    <dbReference type="NCBI Taxonomy" id="4874"/>
    <lineage>
        <taxon>Eukaryota</taxon>
        <taxon>Fungi</taxon>
        <taxon>Fungi incertae sedis</taxon>
        <taxon>Mucoromycota</taxon>
        <taxon>Glomeromycotina</taxon>
        <taxon>Glomeromycetes</taxon>
        <taxon>Diversisporales</taxon>
        <taxon>Gigasporaceae</taxon>
        <taxon>Gigaspora</taxon>
    </lineage>
</organism>
<evidence type="ECO:0000313" key="1">
    <source>
        <dbReference type="EMBL" id="CAG8720418.1"/>
    </source>
</evidence>
<evidence type="ECO:0000313" key="2">
    <source>
        <dbReference type="Proteomes" id="UP000789901"/>
    </source>
</evidence>
<comment type="caution">
    <text evidence="1">The sequence shown here is derived from an EMBL/GenBank/DDBJ whole genome shotgun (WGS) entry which is preliminary data.</text>
</comment>
<dbReference type="EMBL" id="CAJVQB010008565">
    <property type="protein sequence ID" value="CAG8720418.1"/>
    <property type="molecule type" value="Genomic_DNA"/>
</dbReference>